<feature type="domain" description="Tyrosine-protein kinase G-rich" evidence="9">
    <location>
        <begin position="392"/>
        <end position="470"/>
    </location>
</feature>
<keyword evidence="2" id="KW-1003">Cell membrane</keyword>
<dbReference type="InterPro" id="IPR050445">
    <property type="entry name" value="Bact_polysacc_biosynth/exp"/>
</dbReference>
<dbReference type="InterPro" id="IPR003856">
    <property type="entry name" value="LPS_length_determ_N"/>
</dbReference>
<evidence type="ECO:0000313" key="10">
    <source>
        <dbReference type="EMBL" id="GJD98251.1"/>
    </source>
</evidence>
<evidence type="ECO:0000259" key="9">
    <source>
        <dbReference type="Pfam" id="PF13807"/>
    </source>
</evidence>
<evidence type="ECO:0000256" key="3">
    <source>
        <dbReference type="ARBA" id="ARBA00022692"/>
    </source>
</evidence>
<evidence type="ECO:0000256" key="6">
    <source>
        <dbReference type="SAM" id="Coils"/>
    </source>
</evidence>
<evidence type="ECO:0000259" key="8">
    <source>
        <dbReference type="Pfam" id="PF02706"/>
    </source>
</evidence>
<sequence length="478" mass="51244">MGRIEHIVVSAPPFPPQRTEDAAPAAVIDLRGVVGTLRRRWAWIVVPVALAAVVAPGAALMMPARYEAVARVLLDPRNLQVFQNELNPNASNGEESILISESQAQMVRATSVLTSVVRAQGLAEDEDFGAPREGLLSRLLARLWPAPPASGAGETPEARAVRALEKAVSVRRSDRTFVIEVGATTSDADKSARVANGVAEAFLRELGQNRSDTVTRATAALDARLGELRTRLQQSEAAVETYRQRRDLIGASGRLVSEQQLTDLTNQLALARTRTAETGARLEQVERLRRTGDVPDGTTEAVQSTALAALRATWAEAKRAEAETALVYGPRHPANTGMALRVRAARQRLDEELNRIARAAASDNERAKASEAAIERRIASLKGEAATANAAQVQLRELERAAAADRGVYESFLNRAKDLQERQTLDTTNARVIKSAVAPLSRAGVPRSVVVAAGLVLGLLIGVAAALLREQLAAPADR</sequence>
<comment type="subcellular location">
    <subcellularLocation>
        <location evidence="1">Cell membrane</location>
        <topology evidence="1">Multi-pass membrane protein</topology>
    </subcellularLocation>
</comment>
<keyword evidence="6" id="KW-0175">Coiled coil</keyword>
<evidence type="ECO:0008006" key="12">
    <source>
        <dbReference type="Google" id="ProtNLM"/>
    </source>
</evidence>
<dbReference type="Pfam" id="PF02706">
    <property type="entry name" value="Wzz"/>
    <property type="match status" value="1"/>
</dbReference>
<name>A0ABQ4S5L4_9HYPH</name>
<evidence type="ECO:0000256" key="7">
    <source>
        <dbReference type="SAM" id="Phobius"/>
    </source>
</evidence>
<dbReference type="Proteomes" id="UP001055153">
    <property type="component" value="Unassembled WGS sequence"/>
</dbReference>
<feature type="coiled-coil region" evidence="6">
    <location>
        <begin position="342"/>
        <end position="401"/>
    </location>
</feature>
<evidence type="ECO:0000256" key="2">
    <source>
        <dbReference type="ARBA" id="ARBA00022475"/>
    </source>
</evidence>
<dbReference type="EMBL" id="BPQQ01000002">
    <property type="protein sequence ID" value="GJD98251.1"/>
    <property type="molecule type" value="Genomic_DNA"/>
</dbReference>
<dbReference type="InterPro" id="IPR032807">
    <property type="entry name" value="GNVR"/>
</dbReference>
<reference evidence="10" key="2">
    <citation type="submission" date="2021-08" db="EMBL/GenBank/DDBJ databases">
        <authorList>
            <person name="Tani A."/>
            <person name="Ola A."/>
            <person name="Ogura Y."/>
            <person name="Katsura K."/>
            <person name="Hayashi T."/>
        </authorList>
    </citation>
    <scope>NUCLEOTIDE SEQUENCE</scope>
    <source>
        <strain evidence="10">DSM 17168</strain>
    </source>
</reference>
<keyword evidence="3 7" id="KW-0812">Transmembrane</keyword>
<evidence type="ECO:0000256" key="4">
    <source>
        <dbReference type="ARBA" id="ARBA00022989"/>
    </source>
</evidence>
<protein>
    <recommendedName>
        <fullName evidence="12">Polysaccharide chain length determinant N-terminal domain-containing protein</fullName>
    </recommendedName>
</protein>
<dbReference type="PANTHER" id="PTHR32309:SF13">
    <property type="entry name" value="FERRIC ENTEROBACTIN TRANSPORT PROTEIN FEPE"/>
    <property type="match status" value="1"/>
</dbReference>
<feature type="transmembrane region" description="Helical" evidence="7">
    <location>
        <begin position="449"/>
        <end position="468"/>
    </location>
</feature>
<keyword evidence="11" id="KW-1185">Reference proteome</keyword>
<feature type="domain" description="Polysaccharide chain length determinant N-terminal" evidence="8">
    <location>
        <begin position="28"/>
        <end position="118"/>
    </location>
</feature>
<reference evidence="10" key="1">
    <citation type="journal article" date="2021" name="Front. Microbiol.">
        <title>Comprehensive Comparative Genomics and Phenotyping of Methylobacterium Species.</title>
        <authorList>
            <person name="Alessa O."/>
            <person name="Ogura Y."/>
            <person name="Fujitani Y."/>
            <person name="Takami H."/>
            <person name="Hayashi T."/>
            <person name="Sahin N."/>
            <person name="Tani A."/>
        </authorList>
    </citation>
    <scope>NUCLEOTIDE SEQUENCE</scope>
    <source>
        <strain evidence="10">DSM 17168</strain>
    </source>
</reference>
<evidence type="ECO:0000256" key="1">
    <source>
        <dbReference type="ARBA" id="ARBA00004651"/>
    </source>
</evidence>
<evidence type="ECO:0000313" key="11">
    <source>
        <dbReference type="Proteomes" id="UP001055153"/>
    </source>
</evidence>
<dbReference type="Pfam" id="PF13807">
    <property type="entry name" value="GNVR"/>
    <property type="match status" value="1"/>
</dbReference>
<gene>
    <name evidence="10" type="ORF">GMJLKIPL_0158</name>
</gene>
<keyword evidence="5 7" id="KW-0472">Membrane</keyword>
<feature type="transmembrane region" description="Helical" evidence="7">
    <location>
        <begin position="41"/>
        <end position="62"/>
    </location>
</feature>
<keyword evidence="4 7" id="KW-1133">Transmembrane helix</keyword>
<evidence type="ECO:0000256" key="5">
    <source>
        <dbReference type="ARBA" id="ARBA00023136"/>
    </source>
</evidence>
<accession>A0ABQ4S5L4</accession>
<dbReference type="PANTHER" id="PTHR32309">
    <property type="entry name" value="TYROSINE-PROTEIN KINASE"/>
    <property type="match status" value="1"/>
</dbReference>
<dbReference type="RefSeq" id="WP_238233208.1">
    <property type="nucleotide sequence ID" value="NZ_BPQQ01000002.1"/>
</dbReference>
<comment type="caution">
    <text evidence="10">The sequence shown here is derived from an EMBL/GenBank/DDBJ whole genome shotgun (WGS) entry which is preliminary data.</text>
</comment>
<proteinExistence type="predicted"/>
<organism evidence="10 11">
    <name type="scientific">Methylobacterium isbiliense</name>
    <dbReference type="NCBI Taxonomy" id="315478"/>
    <lineage>
        <taxon>Bacteria</taxon>
        <taxon>Pseudomonadati</taxon>
        <taxon>Pseudomonadota</taxon>
        <taxon>Alphaproteobacteria</taxon>
        <taxon>Hyphomicrobiales</taxon>
        <taxon>Methylobacteriaceae</taxon>
        <taxon>Methylobacterium</taxon>
    </lineage>
</organism>